<dbReference type="EMBL" id="JAEVFJ010000021">
    <property type="protein sequence ID" value="KAH8096938.1"/>
    <property type="molecule type" value="Genomic_DNA"/>
</dbReference>
<comment type="caution">
    <text evidence="1">The sequence shown here is derived from an EMBL/GenBank/DDBJ whole genome shotgun (WGS) entry which is preliminary data.</text>
</comment>
<reference evidence="1" key="1">
    <citation type="journal article" date="2021" name="New Phytol.">
        <title>Evolutionary innovations through gain and loss of genes in the ectomycorrhizal Boletales.</title>
        <authorList>
            <person name="Wu G."/>
            <person name="Miyauchi S."/>
            <person name="Morin E."/>
            <person name="Kuo A."/>
            <person name="Drula E."/>
            <person name="Varga T."/>
            <person name="Kohler A."/>
            <person name="Feng B."/>
            <person name="Cao Y."/>
            <person name="Lipzen A."/>
            <person name="Daum C."/>
            <person name="Hundley H."/>
            <person name="Pangilinan J."/>
            <person name="Johnson J."/>
            <person name="Barry K."/>
            <person name="LaButti K."/>
            <person name="Ng V."/>
            <person name="Ahrendt S."/>
            <person name="Min B."/>
            <person name="Choi I.G."/>
            <person name="Park H."/>
            <person name="Plett J.M."/>
            <person name="Magnuson J."/>
            <person name="Spatafora J.W."/>
            <person name="Nagy L.G."/>
            <person name="Henrissat B."/>
            <person name="Grigoriev I.V."/>
            <person name="Yang Z.L."/>
            <person name="Xu J."/>
            <person name="Martin F.M."/>
        </authorList>
    </citation>
    <scope>NUCLEOTIDE SEQUENCE</scope>
    <source>
        <strain evidence="1">KKN 215</strain>
    </source>
</reference>
<name>A0A8K0XNJ3_9AGAR</name>
<protein>
    <recommendedName>
        <fullName evidence="3">F-box domain-containing protein</fullName>
    </recommendedName>
</protein>
<gene>
    <name evidence="1" type="ORF">BXZ70DRAFT_303137</name>
</gene>
<evidence type="ECO:0000313" key="2">
    <source>
        <dbReference type="Proteomes" id="UP000813824"/>
    </source>
</evidence>
<dbReference type="AlphaFoldDB" id="A0A8K0XNJ3"/>
<dbReference type="Proteomes" id="UP000813824">
    <property type="component" value="Unassembled WGS sequence"/>
</dbReference>
<proteinExistence type="predicted"/>
<dbReference type="SUPFAM" id="SSF52047">
    <property type="entry name" value="RNI-like"/>
    <property type="match status" value="1"/>
</dbReference>
<dbReference type="InterPro" id="IPR032675">
    <property type="entry name" value="LRR_dom_sf"/>
</dbReference>
<dbReference type="OrthoDB" id="2745919at2759"/>
<sequence length="535" mass="60793">MQSNVIAPWAAEAAGNTVAESQQSALLPWDVVLHIMAFVSSQSDLSRMTRTCATLHKHGTLILSRQCYISILSPWKTLFSFCDFMEKSPDRRLALRSLTLSYLAPSSSEDRINLEKTALMKLAKVISDARYLESLQISDLEELLAASPAMLSAISSIQSLRTVEFNYLNSLSCALLASMQTSRLETVILDFSLDLDETHPDELSLPDVLRNFQSSLVELFVEDLPENTSFHYDAIVFPRLRSLSIRTDYLDASLEDLHASFPNLRHLVLQGIESPDMSELPNESDLSNWDLETLHCSVPWAYALGFDAHSHIWRGVHLGDERWHSNVDYFRIVLERIEPKHLDIDLHMFDLCHTHHESFAEIFPECGVTHLKLDFTKFNDHITDTQGQSARWLSSLFSDLKTSLKKMPLEFLSFRFQADEQPVSRPADALVWYETSTGLYLRHDFNSEQYSLQLAKSIPSLKHVHFHFRRTQQPDGVWVVGRSGKEGEKRDSVAVVRLAEEDGMKVLKESPFAEQLCLTPGGQFLEYALPGGKQF</sequence>
<evidence type="ECO:0000313" key="1">
    <source>
        <dbReference type="EMBL" id="KAH8096938.1"/>
    </source>
</evidence>
<accession>A0A8K0XNJ3</accession>
<evidence type="ECO:0008006" key="3">
    <source>
        <dbReference type="Google" id="ProtNLM"/>
    </source>
</evidence>
<keyword evidence="2" id="KW-1185">Reference proteome</keyword>
<organism evidence="1 2">
    <name type="scientific">Cristinia sonorae</name>
    <dbReference type="NCBI Taxonomy" id="1940300"/>
    <lineage>
        <taxon>Eukaryota</taxon>
        <taxon>Fungi</taxon>
        <taxon>Dikarya</taxon>
        <taxon>Basidiomycota</taxon>
        <taxon>Agaricomycotina</taxon>
        <taxon>Agaricomycetes</taxon>
        <taxon>Agaricomycetidae</taxon>
        <taxon>Agaricales</taxon>
        <taxon>Pleurotineae</taxon>
        <taxon>Stephanosporaceae</taxon>
        <taxon>Cristinia</taxon>
    </lineage>
</organism>
<dbReference type="Gene3D" id="3.80.10.10">
    <property type="entry name" value="Ribonuclease Inhibitor"/>
    <property type="match status" value="1"/>
</dbReference>